<dbReference type="InterPro" id="IPR000485">
    <property type="entry name" value="AsnC-type_HTH_dom"/>
</dbReference>
<feature type="binding site" evidence="11">
    <location>
        <position position="198"/>
    </location>
    <ligand>
        <name>Zn(2+)</name>
        <dbReference type="ChEBI" id="CHEBI:29105"/>
        <label>1</label>
    </ligand>
</feature>
<evidence type="ECO:0000256" key="9">
    <source>
        <dbReference type="ARBA" id="ARBA00023163"/>
    </source>
</evidence>
<evidence type="ECO:0000256" key="4">
    <source>
        <dbReference type="ARBA" id="ARBA00022801"/>
    </source>
</evidence>
<keyword evidence="6" id="KW-0805">Transcription regulation</keyword>
<feature type="active site" evidence="11">
    <location>
        <position position="120"/>
    </location>
</feature>
<feature type="domain" description="HTH asnC-type" evidence="12">
    <location>
        <begin position="1"/>
        <end position="75"/>
    </location>
</feature>
<dbReference type="Gene3D" id="3.40.630.10">
    <property type="entry name" value="Zn peptidases"/>
    <property type="match status" value="1"/>
</dbReference>
<comment type="pathway">
    <text evidence="11">Amino-acid biosynthesis; L-arginine biosynthesis.</text>
</comment>
<dbReference type="Gene3D" id="1.10.10.10">
    <property type="entry name" value="Winged helix-like DNA-binding domain superfamily/Winged helix DNA-binding domain"/>
    <property type="match status" value="1"/>
</dbReference>
<dbReference type="AlphaFoldDB" id="A0A075FW22"/>
<gene>
    <name evidence="13" type="primary">argE1</name>
    <name evidence="11 13" type="synonym">lysK</name>
</gene>
<dbReference type="Pfam" id="PF01546">
    <property type="entry name" value="Peptidase_M20"/>
    <property type="match status" value="1"/>
</dbReference>
<comment type="function">
    <text evidence="11">Catalyzes the release of L-lysine from [LysW]-gamma-L-lysine and the release of L-ornithine from [LysW]-L-ornithine.</text>
</comment>
<reference evidence="13" key="1">
    <citation type="journal article" date="2014" name="Genome Biol. Evol.">
        <title>Pangenome evidence for extensive interdomain horizontal transfer affecting lineage core and shell genes in uncultured planktonic thaumarchaeota and euryarchaeota.</title>
        <authorList>
            <person name="Deschamps P."/>
            <person name="Zivanovic Y."/>
            <person name="Moreira D."/>
            <person name="Rodriguez-Valera F."/>
            <person name="Lopez-Garcia P."/>
        </authorList>
    </citation>
    <scope>NUCLEOTIDE SEQUENCE</scope>
</reference>
<dbReference type="GO" id="GO:0016811">
    <property type="term" value="F:hydrolase activity, acting on carbon-nitrogen (but not peptide) bonds, in linear amides"/>
    <property type="evidence" value="ECO:0007669"/>
    <property type="project" value="UniProtKB-UniRule"/>
</dbReference>
<evidence type="ECO:0000259" key="12">
    <source>
        <dbReference type="PROSITE" id="PS50956"/>
    </source>
</evidence>
<dbReference type="InterPro" id="IPR036264">
    <property type="entry name" value="Bact_exopeptidase_dim_dom"/>
</dbReference>
<evidence type="ECO:0000256" key="3">
    <source>
        <dbReference type="ARBA" id="ARBA00022723"/>
    </source>
</evidence>
<dbReference type="InterPro" id="IPR010175">
    <property type="entry name" value="LysK"/>
</dbReference>
<feature type="binding site" evidence="11">
    <location>
        <position position="175"/>
    </location>
    <ligand>
        <name>Zn(2+)</name>
        <dbReference type="ChEBI" id="CHEBI:29105"/>
        <label>2</label>
    </ligand>
</feature>
<dbReference type="HAMAP" id="MF_01120">
    <property type="entry name" value="LysK"/>
    <property type="match status" value="1"/>
</dbReference>
<keyword evidence="7" id="KW-0238">DNA-binding</keyword>
<keyword evidence="2 11" id="KW-0028">Amino-acid biosynthesis</keyword>
<organism evidence="13">
    <name type="scientific">uncultured marine thaumarchaeote AD1000_71_A04</name>
    <dbReference type="NCBI Taxonomy" id="1455935"/>
    <lineage>
        <taxon>Archaea</taxon>
        <taxon>Nitrososphaerota</taxon>
        <taxon>environmental samples</taxon>
    </lineage>
</organism>
<dbReference type="SUPFAM" id="SSF53187">
    <property type="entry name" value="Zn-dependent exopeptidases"/>
    <property type="match status" value="1"/>
</dbReference>
<evidence type="ECO:0000256" key="10">
    <source>
        <dbReference type="ARBA" id="ARBA00023285"/>
    </source>
</evidence>
<evidence type="ECO:0000256" key="5">
    <source>
        <dbReference type="ARBA" id="ARBA00022833"/>
    </source>
</evidence>
<dbReference type="SUPFAM" id="SSF46785">
    <property type="entry name" value="Winged helix' DNA-binding domain"/>
    <property type="match status" value="1"/>
</dbReference>
<keyword evidence="3 11" id="KW-0479">Metal-binding</keyword>
<feature type="active site" description="Proton acceptor" evidence="11">
    <location>
        <position position="174"/>
    </location>
</feature>
<dbReference type="GO" id="GO:0008270">
    <property type="term" value="F:zinc ion binding"/>
    <property type="evidence" value="ECO:0007669"/>
    <property type="project" value="UniProtKB-UniRule"/>
</dbReference>
<keyword evidence="5 11" id="KW-0862">Zinc</keyword>
<dbReference type="PANTHER" id="PTHR43808:SF28">
    <property type="entry name" value="[LYSW]-LYSINE_[LYSW]-ORNITHINE HYDROLASE"/>
    <property type="match status" value="1"/>
</dbReference>
<dbReference type="EC" id="3.5.1.132" evidence="11"/>
<dbReference type="PROSITE" id="PS00519">
    <property type="entry name" value="HTH_ASNC_1"/>
    <property type="match status" value="1"/>
</dbReference>
<dbReference type="Pfam" id="PF07687">
    <property type="entry name" value="M20_dimer"/>
    <property type="match status" value="1"/>
</dbReference>
<comment type="catalytic activity">
    <reaction evidence="11">
        <text>[amino-group carrier protein]-C-terminal-gamma-(L-ornithyl)-L-glutamate + H2O = [amino-group carrier protein]-C-terminal-L-glutamate + L-ornithine</text>
        <dbReference type="Rhea" id="RHEA:52676"/>
        <dbReference type="Rhea" id="RHEA-COMP:9693"/>
        <dbReference type="Rhea" id="RHEA-COMP:13328"/>
        <dbReference type="ChEBI" id="CHEBI:15377"/>
        <dbReference type="ChEBI" id="CHEBI:46911"/>
        <dbReference type="ChEBI" id="CHEBI:78525"/>
        <dbReference type="ChEBI" id="CHEBI:136763"/>
        <dbReference type="EC" id="3.5.1.132"/>
    </reaction>
</comment>
<feature type="binding site" evidence="11">
    <location>
        <position position="118"/>
    </location>
    <ligand>
        <name>Zn(2+)</name>
        <dbReference type="ChEBI" id="CHEBI:29105"/>
        <label>1</label>
    </ligand>
</feature>
<name>A0A075FW22_9ARCH</name>
<dbReference type="EMBL" id="KF900464">
    <property type="protein sequence ID" value="AIE95890.1"/>
    <property type="molecule type" value="Genomic_DNA"/>
</dbReference>
<dbReference type="NCBIfam" id="TIGR01902">
    <property type="entry name" value="dapE-lys-deAc"/>
    <property type="match status" value="1"/>
</dbReference>
<feature type="binding site" evidence="11">
    <location>
        <position position="392"/>
    </location>
    <ligand>
        <name>Zn(2+)</name>
        <dbReference type="ChEBI" id="CHEBI:29105"/>
        <label>2</label>
    </ligand>
</feature>
<evidence type="ECO:0000256" key="8">
    <source>
        <dbReference type="ARBA" id="ARBA00023154"/>
    </source>
</evidence>
<evidence type="ECO:0000256" key="1">
    <source>
        <dbReference type="ARBA" id="ARBA00022490"/>
    </source>
</evidence>
<accession>A0A075FW22</accession>
<dbReference type="GO" id="GO:0042450">
    <property type="term" value="P:L-arginine biosynthetic process via ornithine"/>
    <property type="evidence" value="ECO:0007669"/>
    <property type="project" value="UniProtKB-UniRule"/>
</dbReference>
<dbReference type="Pfam" id="PF13404">
    <property type="entry name" value="HTH_AsnC-type"/>
    <property type="match status" value="1"/>
</dbReference>
<keyword evidence="1 11" id="KW-0963">Cytoplasm</keyword>
<dbReference type="InterPro" id="IPR002933">
    <property type="entry name" value="Peptidase_M20"/>
</dbReference>
<comment type="cofactor">
    <cofactor evidence="11">
        <name>Zn(2+)</name>
        <dbReference type="ChEBI" id="CHEBI:29105"/>
    </cofactor>
    <cofactor evidence="11">
        <name>Co(2+)</name>
        <dbReference type="ChEBI" id="CHEBI:48828"/>
    </cofactor>
    <text evidence="11">Binds 2 Zn(2+) or Co(2+) ions per subunit.</text>
</comment>
<dbReference type="InterPro" id="IPR019885">
    <property type="entry name" value="Tscrpt_reg_HTH_AsnC-type_CS"/>
</dbReference>
<dbReference type="SUPFAM" id="SSF55031">
    <property type="entry name" value="Bacterial exopeptidase dimerisation domain"/>
    <property type="match status" value="1"/>
</dbReference>
<keyword evidence="4 11" id="KW-0378">Hydrolase</keyword>
<dbReference type="InterPro" id="IPR011650">
    <property type="entry name" value="Peptidase_M20_dimer"/>
</dbReference>
<evidence type="ECO:0000313" key="13">
    <source>
        <dbReference type="EMBL" id="AIE95890.1"/>
    </source>
</evidence>
<keyword evidence="10 11" id="KW-0170">Cobalt</keyword>
<dbReference type="InterPro" id="IPR036390">
    <property type="entry name" value="WH_DNA-bd_sf"/>
</dbReference>
<dbReference type="InterPro" id="IPR050072">
    <property type="entry name" value="Peptidase_M20A"/>
</dbReference>
<keyword evidence="9" id="KW-0804">Transcription</keyword>
<dbReference type="UniPathway" id="UPA00068"/>
<feature type="binding site" evidence="11">
    <location>
        <position position="142"/>
    </location>
    <ligand>
        <name>Zn(2+)</name>
        <dbReference type="ChEBI" id="CHEBI:29105"/>
        <label>2</label>
    </ligand>
</feature>
<comment type="similarity">
    <text evidence="11">Belongs to the peptidase M20A family. LysK subfamily.</text>
</comment>
<protein>
    <recommendedName>
        <fullName evidence="11">Putative [LysW]-lysine/[LysW]-ornithine hydrolase</fullName>
        <ecNumber evidence="11">3.5.1.130</ecNumber>
        <ecNumber evidence="11">3.5.1.132</ecNumber>
    </recommendedName>
</protein>
<evidence type="ECO:0000256" key="11">
    <source>
        <dbReference type="HAMAP-Rule" id="MF_01120"/>
    </source>
</evidence>
<dbReference type="InterPro" id="IPR001261">
    <property type="entry name" value="ArgE/DapE_CS"/>
</dbReference>
<dbReference type="PROSITE" id="PS00759">
    <property type="entry name" value="ARGE_DAPE_CPG2_2"/>
    <property type="match status" value="1"/>
</dbReference>
<dbReference type="GO" id="GO:0043565">
    <property type="term" value="F:sequence-specific DNA binding"/>
    <property type="evidence" value="ECO:0007669"/>
    <property type="project" value="InterPro"/>
</dbReference>
<keyword evidence="11" id="KW-0055">Arginine biosynthesis</keyword>
<comment type="catalytic activity">
    <reaction evidence="11">
        <text>[amino-group carrier protein]-C-terminal-gamma-(L-lysyl)-L-glutamate + H2O = [amino-group carrier protein]-C-terminal-L-glutamate + L-lysine</text>
        <dbReference type="Rhea" id="RHEA:48684"/>
        <dbReference type="Rhea" id="RHEA-COMP:9693"/>
        <dbReference type="Rhea" id="RHEA-COMP:9715"/>
        <dbReference type="ChEBI" id="CHEBI:15377"/>
        <dbReference type="ChEBI" id="CHEBI:32551"/>
        <dbReference type="ChEBI" id="CHEBI:78525"/>
        <dbReference type="ChEBI" id="CHEBI:78526"/>
        <dbReference type="EC" id="3.5.1.130"/>
    </reaction>
</comment>
<dbReference type="Gene3D" id="3.30.70.360">
    <property type="match status" value="1"/>
</dbReference>
<evidence type="ECO:0000256" key="6">
    <source>
        <dbReference type="ARBA" id="ARBA00023015"/>
    </source>
</evidence>
<keyword evidence="8 11" id="KW-0457">Lysine biosynthesis</keyword>
<dbReference type="InterPro" id="IPR036388">
    <property type="entry name" value="WH-like_DNA-bd_sf"/>
</dbReference>
<sequence>MDDIDKTIIKILTKDSRTPNTEIAQQVNLSESSVRARIEKLVSSGAIKNFTITLSDSHLTLLENALKIYSPSGQEKDISDFLFDTLTNLGFSNVHRDSANNVFGEIGSGSPTLLLCGHMDTVPGQINVQIKDNALYGRGASDAKSSLISMMIAASSFKDKLNSGKIIFSAVTDEEGTGQGIRELLKANLQLDCAIFGEPSGIDKITVGYKGRYSVKFTCDTPPVHASAPWMSHNAIELLFLLWNEIQTEIQTNDDNHYKQITSCLTQIEGGTADNVMPGNSTLICDIRYPFGYNPDQITQKISETVSNYNSKYTFDENTKSTFNYEIIDSTPAFECSKSSVISRSVSRAIIKKLDLKPKFVNKTGTGDMNLLGNQMNIPVLTYGPGNPHLSHTSNEHITIDEFLTSIDIYHDSIENLFDLLQRI</sequence>
<dbReference type="GO" id="GO:0019878">
    <property type="term" value="P:lysine biosynthetic process via aminoadipic acid"/>
    <property type="evidence" value="ECO:0007669"/>
    <property type="project" value="UniProtKB-UniRule"/>
</dbReference>
<dbReference type="UniPathway" id="UPA00033">
    <property type="reaction ID" value="UER00039"/>
</dbReference>
<comment type="pathway">
    <text evidence="11">Amino-acid biosynthesis; L-lysine biosynthesis via AAA pathway; L-lysine from L-alpha-aminoadipate (Thermus route): step 5/5.</text>
</comment>
<evidence type="ECO:0000256" key="7">
    <source>
        <dbReference type="ARBA" id="ARBA00023125"/>
    </source>
</evidence>
<dbReference type="GO" id="GO:0005737">
    <property type="term" value="C:cytoplasm"/>
    <property type="evidence" value="ECO:0007669"/>
    <property type="project" value="UniProtKB-SubCell"/>
</dbReference>
<dbReference type="PANTHER" id="PTHR43808">
    <property type="entry name" value="ACETYLORNITHINE DEACETYLASE"/>
    <property type="match status" value="1"/>
</dbReference>
<dbReference type="PROSITE" id="PS50956">
    <property type="entry name" value="HTH_ASNC_2"/>
    <property type="match status" value="1"/>
</dbReference>
<feature type="binding site" evidence="11">
    <location>
        <position position="142"/>
    </location>
    <ligand>
        <name>Zn(2+)</name>
        <dbReference type="ChEBI" id="CHEBI:29105"/>
        <label>1</label>
    </ligand>
</feature>
<dbReference type="PRINTS" id="PR00033">
    <property type="entry name" value="HTHASNC"/>
</dbReference>
<dbReference type="PROSITE" id="PS00758">
    <property type="entry name" value="ARGE_DAPE_CPG2_1"/>
    <property type="match status" value="1"/>
</dbReference>
<dbReference type="InterPro" id="IPR019888">
    <property type="entry name" value="Tscrpt_reg_AsnC-like"/>
</dbReference>
<dbReference type="SMART" id="SM00344">
    <property type="entry name" value="HTH_ASNC"/>
    <property type="match status" value="1"/>
</dbReference>
<proteinExistence type="inferred from homology"/>
<dbReference type="EC" id="3.5.1.130" evidence="11"/>
<dbReference type="GO" id="GO:0050897">
    <property type="term" value="F:cobalt ion binding"/>
    <property type="evidence" value="ECO:0007669"/>
    <property type="project" value="UniProtKB-UniRule"/>
</dbReference>
<evidence type="ECO:0000256" key="2">
    <source>
        <dbReference type="ARBA" id="ARBA00022605"/>
    </source>
</evidence>
<comment type="subcellular location">
    <subcellularLocation>
        <location evidence="11">Cytoplasm</location>
    </subcellularLocation>
</comment>